<evidence type="ECO:0000313" key="3">
    <source>
        <dbReference type="Proteomes" id="UP001293254"/>
    </source>
</evidence>
<sequence>MVQHSTGFDPTRAAKKTFKEDEGTAFGQTFSFKGEPAIPSAKDKGKKVMFSDEECVLPIGAHVTQTAAEQNQHNLEVSNSLQAYDTTTHKQVNHTQEAHDSQLQTNNQAQKEDFNFEDPVLVALLDKDWDTEIEGHQGSMSTFLNAQVNPYPREEGTSRKEKRTRSIQTERGPWPNQQLQDEE</sequence>
<keyword evidence="3" id="KW-1185">Reference proteome</keyword>
<feature type="region of interest" description="Disordered" evidence="1">
    <location>
        <begin position="1"/>
        <end position="20"/>
    </location>
</feature>
<evidence type="ECO:0000313" key="2">
    <source>
        <dbReference type="EMBL" id="KAK4413903.1"/>
    </source>
</evidence>
<gene>
    <name evidence="2" type="ORF">Salat_2803100</name>
</gene>
<feature type="compositionally biased region" description="Polar residues" evidence="1">
    <location>
        <begin position="138"/>
        <end position="148"/>
    </location>
</feature>
<dbReference type="AlphaFoldDB" id="A0AAE1XL71"/>
<evidence type="ECO:0000256" key="1">
    <source>
        <dbReference type="SAM" id="MobiDB-lite"/>
    </source>
</evidence>
<dbReference type="Proteomes" id="UP001293254">
    <property type="component" value="Unassembled WGS sequence"/>
</dbReference>
<reference evidence="2" key="1">
    <citation type="submission" date="2020-06" db="EMBL/GenBank/DDBJ databases">
        <authorList>
            <person name="Li T."/>
            <person name="Hu X."/>
            <person name="Zhang T."/>
            <person name="Song X."/>
            <person name="Zhang H."/>
            <person name="Dai N."/>
            <person name="Sheng W."/>
            <person name="Hou X."/>
            <person name="Wei L."/>
        </authorList>
    </citation>
    <scope>NUCLEOTIDE SEQUENCE</scope>
    <source>
        <strain evidence="2">3651</strain>
        <tissue evidence="2">Leaf</tissue>
    </source>
</reference>
<dbReference type="EMBL" id="JACGWO010000012">
    <property type="protein sequence ID" value="KAK4413903.1"/>
    <property type="molecule type" value="Genomic_DNA"/>
</dbReference>
<accession>A0AAE1XL71</accession>
<proteinExistence type="predicted"/>
<name>A0AAE1XL71_9LAMI</name>
<protein>
    <submittedName>
        <fullName evidence="2">Uncharacterized protein</fullName>
    </submittedName>
</protein>
<feature type="region of interest" description="Disordered" evidence="1">
    <location>
        <begin position="82"/>
        <end position="104"/>
    </location>
</feature>
<feature type="region of interest" description="Disordered" evidence="1">
    <location>
        <begin position="25"/>
        <end position="45"/>
    </location>
</feature>
<feature type="region of interest" description="Disordered" evidence="1">
    <location>
        <begin position="138"/>
        <end position="183"/>
    </location>
</feature>
<organism evidence="2 3">
    <name type="scientific">Sesamum alatum</name>
    <dbReference type="NCBI Taxonomy" id="300844"/>
    <lineage>
        <taxon>Eukaryota</taxon>
        <taxon>Viridiplantae</taxon>
        <taxon>Streptophyta</taxon>
        <taxon>Embryophyta</taxon>
        <taxon>Tracheophyta</taxon>
        <taxon>Spermatophyta</taxon>
        <taxon>Magnoliopsida</taxon>
        <taxon>eudicotyledons</taxon>
        <taxon>Gunneridae</taxon>
        <taxon>Pentapetalae</taxon>
        <taxon>asterids</taxon>
        <taxon>lamiids</taxon>
        <taxon>Lamiales</taxon>
        <taxon>Pedaliaceae</taxon>
        <taxon>Sesamum</taxon>
    </lineage>
</organism>
<reference evidence="2" key="2">
    <citation type="journal article" date="2024" name="Plant">
        <title>Genomic evolution and insights into agronomic trait innovations of Sesamum species.</title>
        <authorList>
            <person name="Miao H."/>
            <person name="Wang L."/>
            <person name="Qu L."/>
            <person name="Liu H."/>
            <person name="Sun Y."/>
            <person name="Le M."/>
            <person name="Wang Q."/>
            <person name="Wei S."/>
            <person name="Zheng Y."/>
            <person name="Lin W."/>
            <person name="Duan Y."/>
            <person name="Cao H."/>
            <person name="Xiong S."/>
            <person name="Wang X."/>
            <person name="Wei L."/>
            <person name="Li C."/>
            <person name="Ma Q."/>
            <person name="Ju M."/>
            <person name="Zhao R."/>
            <person name="Li G."/>
            <person name="Mu C."/>
            <person name="Tian Q."/>
            <person name="Mei H."/>
            <person name="Zhang T."/>
            <person name="Gao T."/>
            <person name="Zhang H."/>
        </authorList>
    </citation>
    <scope>NUCLEOTIDE SEQUENCE</scope>
    <source>
        <strain evidence="2">3651</strain>
    </source>
</reference>
<comment type="caution">
    <text evidence="2">The sequence shown here is derived from an EMBL/GenBank/DDBJ whole genome shotgun (WGS) entry which is preliminary data.</text>
</comment>